<dbReference type="EMBL" id="AZBU02000013">
    <property type="protein sequence ID" value="TKR58831.1"/>
    <property type="molecule type" value="Genomic_DNA"/>
</dbReference>
<dbReference type="AlphaFoldDB" id="A0A4U5LS48"/>
<dbReference type="Proteomes" id="UP000298663">
    <property type="component" value="Unassembled WGS sequence"/>
</dbReference>
<name>A0A4U5LS48_STECR</name>
<sequence length="70" mass="7911">MSKLEKSAEASHAINKWCFLSEKITKYLAAAGVYAEVERVNILIIRNFAKFGTLKKFFLVFAKSVPCVLQ</sequence>
<keyword evidence="2" id="KW-1185">Reference proteome</keyword>
<reference evidence="1 2" key="2">
    <citation type="journal article" date="2019" name="G3 (Bethesda)">
        <title>Hybrid Assembly of the Genome of the Entomopathogenic Nematode Steinernema carpocapsae Identifies the X-Chromosome.</title>
        <authorList>
            <person name="Serra L."/>
            <person name="Macchietto M."/>
            <person name="Macias-Munoz A."/>
            <person name="McGill C.J."/>
            <person name="Rodriguez I.M."/>
            <person name="Rodriguez B."/>
            <person name="Murad R."/>
            <person name="Mortazavi A."/>
        </authorList>
    </citation>
    <scope>NUCLEOTIDE SEQUENCE [LARGE SCALE GENOMIC DNA]</scope>
    <source>
        <strain evidence="1 2">ALL</strain>
    </source>
</reference>
<reference evidence="1 2" key="1">
    <citation type="journal article" date="2015" name="Genome Biol.">
        <title>Comparative genomics of Steinernema reveals deeply conserved gene regulatory networks.</title>
        <authorList>
            <person name="Dillman A.R."/>
            <person name="Macchietto M."/>
            <person name="Porter C.F."/>
            <person name="Rogers A."/>
            <person name="Williams B."/>
            <person name="Antoshechkin I."/>
            <person name="Lee M.M."/>
            <person name="Goodwin Z."/>
            <person name="Lu X."/>
            <person name="Lewis E.E."/>
            <person name="Goodrich-Blair H."/>
            <person name="Stock S.P."/>
            <person name="Adams B.J."/>
            <person name="Sternberg P.W."/>
            <person name="Mortazavi A."/>
        </authorList>
    </citation>
    <scope>NUCLEOTIDE SEQUENCE [LARGE SCALE GENOMIC DNA]</scope>
    <source>
        <strain evidence="1 2">ALL</strain>
    </source>
</reference>
<evidence type="ECO:0000313" key="1">
    <source>
        <dbReference type="EMBL" id="TKR58831.1"/>
    </source>
</evidence>
<gene>
    <name evidence="1" type="ORF">L596_030227</name>
</gene>
<evidence type="ECO:0000313" key="2">
    <source>
        <dbReference type="Proteomes" id="UP000298663"/>
    </source>
</evidence>
<protein>
    <submittedName>
        <fullName evidence="1">Uncharacterized protein</fullName>
    </submittedName>
</protein>
<accession>A0A4U5LS48</accession>
<organism evidence="1 2">
    <name type="scientific">Steinernema carpocapsae</name>
    <name type="common">Entomopathogenic nematode</name>
    <dbReference type="NCBI Taxonomy" id="34508"/>
    <lineage>
        <taxon>Eukaryota</taxon>
        <taxon>Metazoa</taxon>
        <taxon>Ecdysozoa</taxon>
        <taxon>Nematoda</taxon>
        <taxon>Chromadorea</taxon>
        <taxon>Rhabditida</taxon>
        <taxon>Tylenchina</taxon>
        <taxon>Panagrolaimomorpha</taxon>
        <taxon>Strongyloidoidea</taxon>
        <taxon>Steinernematidae</taxon>
        <taxon>Steinernema</taxon>
    </lineage>
</organism>
<comment type="caution">
    <text evidence="1">The sequence shown here is derived from an EMBL/GenBank/DDBJ whole genome shotgun (WGS) entry which is preliminary data.</text>
</comment>
<proteinExistence type="predicted"/>